<accession>A0A845M0D6</accession>
<gene>
    <name evidence="1" type="ORF">GQE99_12175</name>
</gene>
<dbReference type="Proteomes" id="UP000467322">
    <property type="component" value="Unassembled WGS sequence"/>
</dbReference>
<comment type="caution">
    <text evidence="1">The sequence shown here is derived from an EMBL/GenBank/DDBJ whole genome shotgun (WGS) entry which is preliminary data.</text>
</comment>
<dbReference type="AlphaFoldDB" id="A0A845M0D6"/>
<name>A0A845M0D6_9RHOB</name>
<evidence type="ECO:0000313" key="2">
    <source>
        <dbReference type="Proteomes" id="UP000467322"/>
    </source>
</evidence>
<dbReference type="EMBL" id="WTUX01000015">
    <property type="protein sequence ID" value="MZR13770.1"/>
    <property type="molecule type" value="Genomic_DNA"/>
</dbReference>
<proteinExistence type="predicted"/>
<reference evidence="1 2" key="1">
    <citation type="submission" date="2019-12" db="EMBL/GenBank/DDBJ databases">
        <title>Maritimibacter sp. nov. sp. isolated from sea sand.</title>
        <authorList>
            <person name="Kim J."/>
            <person name="Jeong S.E."/>
            <person name="Jung H.S."/>
            <person name="Jeon C.O."/>
        </authorList>
    </citation>
    <scope>NUCLEOTIDE SEQUENCE [LARGE SCALE GENOMIC DNA]</scope>
    <source>
        <strain evidence="1 2">DP07</strain>
    </source>
</reference>
<organism evidence="1 2">
    <name type="scientific">Maritimibacter harenae</name>
    <dbReference type="NCBI Taxonomy" id="2606218"/>
    <lineage>
        <taxon>Bacteria</taxon>
        <taxon>Pseudomonadati</taxon>
        <taxon>Pseudomonadota</taxon>
        <taxon>Alphaproteobacteria</taxon>
        <taxon>Rhodobacterales</taxon>
        <taxon>Roseobacteraceae</taxon>
        <taxon>Maritimibacter</taxon>
    </lineage>
</organism>
<protein>
    <submittedName>
        <fullName evidence="1">Uncharacterized protein</fullName>
    </submittedName>
</protein>
<evidence type="ECO:0000313" key="1">
    <source>
        <dbReference type="EMBL" id="MZR13770.1"/>
    </source>
</evidence>
<sequence>MAQQRAGLLPRLLVVLFCLVTALAPVVPAAAEGLLSDHRAAEAQDGGHDHVAPEATDAAHCHPTIDCQVQVWFIEPAGPARVRPHSHARRTFHHLRLSAAIPVSDPPVPRVLS</sequence>
<dbReference type="RefSeq" id="WP_161351909.1">
    <property type="nucleotide sequence ID" value="NZ_WTUX01000015.1"/>
</dbReference>
<keyword evidence="2" id="KW-1185">Reference proteome</keyword>